<comment type="caution">
    <text evidence="2">The sequence shown here is derived from an EMBL/GenBank/DDBJ whole genome shotgun (WGS) entry which is preliminary data.</text>
</comment>
<gene>
    <name evidence="2" type="ORF">MEUPH1_LOCUS29044</name>
</gene>
<organism evidence="2 3">
    <name type="scientific">Macrosiphum euphorbiae</name>
    <name type="common">potato aphid</name>
    <dbReference type="NCBI Taxonomy" id="13131"/>
    <lineage>
        <taxon>Eukaryota</taxon>
        <taxon>Metazoa</taxon>
        <taxon>Ecdysozoa</taxon>
        <taxon>Arthropoda</taxon>
        <taxon>Hexapoda</taxon>
        <taxon>Insecta</taxon>
        <taxon>Pterygota</taxon>
        <taxon>Neoptera</taxon>
        <taxon>Paraneoptera</taxon>
        <taxon>Hemiptera</taxon>
        <taxon>Sternorrhyncha</taxon>
        <taxon>Aphidomorpha</taxon>
        <taxon>Aphidoidea</taxon>
        <taxon>Aphididae</taxon>
        <taxon>Macrosiphini</taxon>
        <taxon>Macrosiphum</taxon>
    </lineage>
</organism>
<dbReference type="InterPro" id="IPR008906">
    <property type="entry name" value="HATC_C_dom"/>
</dbReference>
<protein>
    <recommendedName>
        <fullName evidence="1">HAT C-terminal dimerisation domain-containing protein</fullName>
    </recommendedName>
</protein>
<dbReference type="Pfam" id="PF05699">
    <property type="entry name" value="Dimer_Tnp_hAT"/>
    <property type="match status" value="1"/>
</dbReference>
<feature type="domain" description="HAT C-terminal dimerisation" evidence="1">
    <location>
        <begin position="5"/>
        <end position="55"/>
    </location>
</feature>
<dbReference type="Proteomes" id="UP001160148">
    <property type="component" value="Unassembled WGS sequence"/>
</dbReference>
<dbReference type="PANTHER" id="PTHR45749">
    <property type="match status" value="1"/>
</dbReference>
<keyword evidence="3" id="KW-1185">Reference proteome</keyword>
<name>A0AAV0Y6M5_9HEMI</name>
<evidence type="ECO:0000313" key="3">
    <source>
        <dbReference type="Proteomes" id="UP001160148"/>
    </source>
</evidence>
<dbReference type="GO" id="GO:0046983">
    <property type="term" value="F:protein dimerization activity"/>
    <property type="evidence" value="ECO:0007669"/>
    <property type="project" value="InterPro"/>
</dbReference>
<proteinExistence type="predicted"/>
<reference evidence="2 3" key="1">
    <citation type="submission" date="2023-01" db="EMBL/GenBank/DDBJ databases">
        <authorList>
            <person name="Whitehead M."/>
        </authorList>
    </citation>
    <scope>NUCLEOTIDE SEQUENCE [LARGE SCALE GENOMIC DNA]</scope>
</reference>
<dbReference type="EMBL" id="CARXXK010001349">
    <property type="protein sequence ID" value="CAI6375562.1"/>
    <property type="molecule type" value="Genomic_DNA"/>
</dbReference>
<evidence type="ECO:0000313" key="2">
    <source>
        <dbReference type="EMBL" id="CAI6375562.1"/>
    </source>
</evidence>
<evidence type="ECO:0000259" key="1">
    <source>
        <dbReference type="Pfam" id="PF05699"/>
    </source>
</evidence>
<dbReference type="PANTHER" id="PTHR45749:SF21">
    <property type="entry name" value="DUF4371 DOMAIN-CONTAINING PROTEIN"/>
    <property type="match status" value="1"/>
</dbReference>
<sequence>MHVSAYTQLCASYKFFLNWSVTEVNCERTFKKLKLVKTRLRANMTQDNLEELLIMSIEKQLLVEIKIENIIDYLKASSNVMSKMF</sequence>
<accession>A0AAV0Y6M5</accession>
<dbReference type="AlphaFoldDB" id="A0AAV0Y6M5"/>